<comment type="caution">
    <text evidence="8">The sequence shown here is derived from an EMBL/GenBank/DDBJ whole genome shotgun (WGS) entry which is preliminary data.</text>
</comment>
<dbReference type="InterPro" id="IPR052727">
    <property type="entry name" value="Rab4/Rab5_effector"/>
</dbReference>
<feature type="compositionally biased region" description="Polar residues" evidence="5">
    <location>
        <begin position="353"/>
        <end position="364"/>
    </location>
</feature>
<evidence type="ECO:0000256" key="3">
    <source>
        <dbReference type="ARBA" id="ARBA00022833"/>
    </source>
</evidence>
<reference evidence="8" key="1">
    <citation type="submission" date="2022-11" db="EMBL/GenBank/DDBJ databases">
        <authorList>
            <person name="Morgan W.R."/>
            <person name="Tartar A."/>
        </authorList>
    </citation>
    <scope>NUCLEOTIDE SEQUENCE</scope>
    <source>
        <strain evidence="8">ARSEF 373</strain>
    </source>
</reference>
<dbReference type="SMART" id="SM00064">
    <property type="entry name" value="FYVE"/>
    <property type="match status" value="1"/>
</dbReference>
<dbReference type="InterPro" id="IPR017455">
    <property type="entry name" value="Znf_FYVE-rel"/>
</dbReference>
<dbReference type="GO" id="GO:0008270">
    <property type="term" value="F:zinc ion binding"/>
    <property type="evidence" value="ECO:0007669"/>
    <property type="project" value="UniProtKB-KW"/>
</dbReference>
<dbReference type="Pfam" id="PF01852">
    <property type="entry name" value="START"/>
    <property type="match status" value="1"/>
</dbReference>
<dbReference type="GO" id="GO:0008289">
    <property type="term" value="F:lipid binding"/>
    <property type="evidence" value="ECO:0007669"/>
    <property type="project" value="InterPro"/>
</dbReference>
<accession>A0AAV2Z9T6</accession>
<keyword evidence="2 4" id="KW-0863">Zinc-finger</keyword>
<evidence type="ECO:0000256" key="5">
    <source>
        <dbReference type="SAM" id="MobiDB-lite"/>
    </source>
</evidence>
<evidence type="ECO:0000256" key="2">
    <source>
        <dbReference type="ARBA" id="ARBA00022771"/>
    </source>
</evidence>
<evidence type="ECO:0000259" key="7">
    <source>
        <dbReference type="PROSITE" id="PS50848"/>
    </source>
</evidence>
<name>A0AAV2Z9T6_9STRA</name>
<dbReference type="AlphaFoldDB" id="A0AAV2Z9T6"/>
<dbReference type="EMBL" id="DAKRPA010000048">
    <property type="protein sequence ID" value="DBA01385.1"/>
    <property type="molecule type" value="Genomic_DNA"/>
</dbReference>
<feature type="region of interest" description="Disordered" evidence="5">
    <location>
        <begin position="341"/>
        <end position="368"/>
    </location>
</feature>
<dbReference type="PROSITE" id="PS50178">
    <property type="entry name" value="ZF_FYVE"/>
    <property type="match status" value="1"/>
</dbReference>
<protein>
    <recommendedName>
        <fullName evidence="10">FYVE-type domain-containing protein</fullName>
    </recommendedName>
</protein>
<dbReference type="Pfam" id="PF01363">
    <property type="entry name" value="FYVE"/>
    <property type="match status" value="1"/>
</dbReference>
<keyword evidence="1" id="KW-0479">Metal-binding</keyword>
<feature type="domain" description="FYVE-type" evidence="6">
    <location>
        <begin position="273"/>
        <end position="332"/>
    </location>
</feature>
<evidence type="ECO:0000256" key="1">
    <source>
        <dbReference type="ARBA" id="ARBA00022723"/>
    </source>
</evidence>
<feature type="compositionally biased region" description="Basic and acidic residues" evidence="5">
    <location>
        <begin position="423"/>
        <end position="434"/>
    </location>
</feature>
<sequence length="575" mass="64418">MPAHSLPLPDGFFDCPPLAKHEKDYLVAKAHAFATTLVESAHTHNGPVNWKPAGTYKGVSMFQGEARSRPEQQEPVTYICGVMSILGSIAEIAAFFHMSTTEKSRAFGRNFTDDMLDSCVLYTLVPPTPLAPLHQITVKWAAFEMPSLISNRDFVTLECQDSFIDSTGKRGWVRSMHSIRLPMAPELHNSHGLVRASMYRTGFVVTESDRPGFVDLMHMCQVNLKGNILLPSPVYFRAMKKRIASIVKLNRHLRQMRLSKQISLLAECDLVPKSSRMRCKLCAVKFGLVTRKARCRACGEVVCWKCSAKWAIARAHGSVEVRICMQCCVTSECDAREATNREEANRRSAAGSGLTQFQRSTRGQNDVAHRSRFDVAHGARFDVAHGSRFSHDTYSSSMDEEEHRLEAALRMEQQQRSPPTDNELWRSHSTHADVDGDSCCAESQSDESSDFVADNPMSTVSAFAALGDGEESEIDTSRYSVALDSLRGFRLSFGDLNEVVDSNITMEGSIDDEWGRDSFQSVVLLHRKIMELTQQQQQLARDPLADPVAQVQITRRVQELYQTLQVVRNVVETEF</sequence>
<reference evidence="8" key="2">
    <citation type="journal article" date="2023" name="Microbiol Resour">
        <title>Decontamination and Annotation of the Draft Genome Sequence of the Oomycete Lagenidium giganteum ARSEF 373.</title>
        <authorList>
            <person name="Morgan W.R."/>
            <person name="Tartar A."/>
        </authorList>
    </citation>
    <scope>NUCLEOTIDE SEQUENCE</scope>
    <source>
        <strain evidence="8">ARSEF 373</strain>
    </source>
</reference>
<dbReference type="SUPFAM" id="SSF55961">
    <property type="entry name" value="Bet v1-like"/>
    <property type="match status" value="1"/>
</dbReference>
<dbReference type="InterPro" id="IPR000306">
    <property type="entry name" value="Znf_FYVE"/>
</dbReference>
<dbReference type="PANTHER" id="PTHR13510:SF44">
    <property type="entry name" value="RABENOSYN-5"/>
    <property type="match status" value="1"/>
</dbReference>
<evidence type="ECO:0000313" key="9">
    <source>
        <dbReference type="Proteomes" id="UP001146120"/>
    </source>
</evidence>
<feature type="domain" description="START" evidence="7">
    <location>
        <begin position="145"/>
        <end position="234"/>
    </location>
</feature>
<keyword evidence="3" id="KW-0862">Zinc</keyword>
<gene>
    <name evidence="8" type="ORF">N0F65_007282</name>
</gene>
<evidence type="ECO:0000259" key="6">
    <source>
        <dbReference type="PROSITE" id="PS50178"/>
    </source>
</evidence>
<dbReference type="Proteomes" id="UP001146120">
    <property type="component" value="Unassembled WGS sequence"/>
</dbReference>
<dbReference type="SUPFAM" id="SSF57903">
    <property type="entry name" value="FYVE/PHD zinc finger"/>
    <property type="match status" value="1"/>
</dbReference>
<dbReference type="Gene3D" id="3.30.40.10">
    <property type="entry name" value="Zinc/RING finger domain, C3HC4 (zinc finger)"/>
    <property type="match status" value="1"/>
</dbReference>
<evidence type="ECO:0000313" key="8">
    <source>
        <dbReference type="EMBL" id="DBA01385.1"/>
    </source>
</evidence>
<feature type="region of interest" description="Disordered" evidence="5">
    <location>
        <begin position="411"/>
        <end position="454"/>
    </location>
</feature>
<dbReference type="Gene3D" id="3.30.530.20">
    <property type="match status" value="1"/>
</dbReference>
<keyword evidence="9" id="KW-1185">Reference proteome</keyword>
<evidence type="ECO:0008006" key="10">
    <source>
        <dbReference type="Google" id="ProtNLM"/>
    </source>
</evidence>
<dbReference type="PANTHER" id="PTHR13510">
    <property type="entry name" value="FYVE-FINGER-CONTAINING RAB5 EFFECTOR PROTEIN RABENOSYN-5-RELATED"/>
    <property type="match status" value="1"/>
</dbReference>
<dbReference type="InterPro" id="IPR002913">
    <property type="entry name" value="START_lipid-bd_dom"/>
</dbReference>
<dbReference type="InterPro" id="IPR023393">
    <property type="entry name" value="START-like_dom_sf"/>
</dbReference>
<organism evidence="8 9">
    <name type="scientific">Lagenidium giganteum</name>
    <dbReference type="NCBI Taxonomy" id="4803"/>
    <lineage>
        <taxon>Eukaryota</taxon>
        <taxon>Sar</taxon>
        <taxon>Stramenopiles</taxon>
        <taxon>Oomycota</taxon>
        <taxon>Peronosporomycetes</taxon>
        <taxon>Pythiales</taxon>
        <taxon>Pythiaceae</taxon>
    </lineage>
</organism>
<proteinExistence type="predicted"/>
<dbReference type="InterPro" id="IPR011011">
    <property type="entry name" value="Znf_FYVE_PHD"/>
</dbReference>
<dbReference type="InterPro" id="IPR013083">
    <property type="entry name" value="Znf_RING/FYVE/PHD"/>
</dbReference>
<evidence type="ECO:0000256" key="4">
    <source>
        <dbReference type="PROSITE-ProRule" id="PRU00091"/>
    </source>
</evidence>
<dbReference type="PROSITE" id="PS50848">
    <property type="entry name" value="START"/>
    <property type="match status" value="1"/>
</dbReference>